<feature type="transmembrane region" description="Helical" evidence="2">
    <location>
        <begin position="88"/>
        <end position="108"/>
    </location>
</feature>
<organism evidence="3 4">
    <name type="scientific">Saccharopolyspora cebuensis</name>
    <dbReference type="NCBI Taxonomy" id="418759"/>
    <lineage>
        <taxon>Bacteria</taxon>
        <taxon>Bacillati</taxon>
        <taxon>Actinomycetota</taxon>
        <taxon>Actinomycetes</taxon>
        <taxon>Pseudonocardiales</taxon>
        <taxon>Pseudonocardiaceae</taxon>
        <taxon>Saccharopolyspora</taxon>
    </lineage>
</organism>
<dbReference type="RefSeq" id="WP_345365244.1">
    <property type="nucleotide sequence ID" value="NZ_BAABII010000013.1"/>
</dbReference>
<reference evidence="3 4" key="1">
    <citation type="submission" date="2024-08" db="EMBL/GenBank/DDBJ databases">
        <title>Genome mining of Saccharopolyspora cebuensis PGLac3 from Nigerian medicinal plant.</title>
        <authorList>
            <person name="Ezeobiora C.E."/>
            <person name="Igbokwe N.H."/>
            <person name="Amin D.H."/>
            <person name="Mendie U.E."/>
        </authorList>
    </citation>
    <scope>NUCLEOTIDE SEQUENCE [LARGE SCALE GENOMIC DNA]</scope>
    <source>
        <strain evidence="3 4">PGLac3</strain>
    </source>
</reference>
<sequence>MTTRRSLPPEHPLSRIYRIVAALLGAALVVYGALVLGGRPPLLGAEGAQVYFWLSGNGMLGYLSVAFGAVLVLAAAWGGKVASTTSTVAGVLFFLAGLAHLVLFATTWNPLGFNAANVVFSLAAGALLVFLGVSGRVGGPLPPDDPRHRAADRFPEQRTGERPPAGSAQQRLADLQPLSRDEAAVAAGTSTPQQQRRVRAEAWRHQQEERRRAYEHYAEQHRTEADEISAQNPWQDEYPEPRSAPPTRDLRFPQRGDT</sequence>
<keyword evidence="2" id="KW-0812">Transmembrane</keyword>
<feature type="transmembrane region" description="Helical" evidence="2">
    <location>
        <begin position="16"/>
        <end position="38"/>
    </location>
</feature>
<feature type="region of interest" description="Disordered" evidence="1">
    <location>
        <begin position="140"/>
        <end position="258"/>
    </location>
</feature>
<evidence type="ECO:0000256" key="1">
    <source>
        <dbReference type="SAM" id="MobiDB-lite"/>
    </source>
</evidence>
<evidence type="ECO:0000313" key="4">
    <source>
        <dbReference type="Proteomes" id="UP001564626"/>
    </source>
</evidence>
<keyword evidence="2" id="KW-0472">Membrane</keyword>
<name>A0ABV4CJM2_9PSEU</name>
<gene>
    <name evidence="3" type="ORF">AB8O55_14775</name>
</gene>
<dbReference type="Proteomes" id="UP001564626">
    <property type="component" value="Unassembled WGS sequence"/>
</dbReference>
<feature type="compositionally biased region" description="Basic and acidic residues" evidence="1">
    <location>
        <begin position="248"/>
        <end position="258"/>
    </location>
</feature>
<evidence type="ECO:0000313" key="3">
    <source>
        <dbReference type="EMBL" id="MEY8040668.1"/>
    </source>
</evidence>
<keyword evidence="4" id="KW-1185">Reference proteome</keyword>
<comment type="caution">
    <text evidence="3">The sequence shown here is derived from an EMBL/GenBank/DDBJ whole genome shotgun (WGS) entry which is preliminary data.</text>
</comment>
<keyword evidence="2" id="KW-1133">Transmembrane helix</keyword>
<feature type="transmembrane region" description="Helical" evidence="2">
    <location>
        <begin position="50"/>
        <end position="76"/>
    </location>
</feature>
<protein>
    <submittedName>
        <fullName evidence="3">DUF4383 domain-containing protein</fullName>
    </submittedName>
</protein>
<feature type="compositionally biased region" description="Basic and acidic residues" evidence="1">
    <location>
        <begin position="144"/>
        <end position="161"/>
    </location>
</feature>
<accession>A0ABV4CJM2</accession>
<feature type="compositionally biased region" description="Basic and acidic residues" evidence="1">
    <location>
        <begin position="198"/>
        <end position="225"/>
    </location>
</feature>
<proteinExistence type="predicted"/>
<dbReference type="EMBL" id="JBGEHV010000024">
    <property type="protein sequence ID" value="MEY8040668.1"/>
    <property type="molecule type" value="Genomic_DNA"/>
</dbReference>
<evidence type="ECO:0000256" key="2">
    <source>
        <dbReference type="SAM" id="Phobius"/>
    </source>
</evidence>
<feature type="transmembrane region" description="Helical" evidence="2">
    <location>
        <begin position="114"/>
        <end position="133"/>
    </location>
</feature>